<feature type="domain" description="Putative auto-transporter adhesin head GIN" evidence="2">
    <location>
        <begin position="149"/>
        <end position="279"/>
    </location>
</feature>
<reference evidence="3 4" key="1">
    <citation type="submission" date="2016-03" db="EMBL/GenBank/DDBJ databases">
        <title>Comparative genomics of Rickettsiella.</title>
        <authorList>
            <person name="Chandler C."/>
            <person name="Wang Y."/>
        </authorList>
    </citation>
    <scope>NUCLEOTIDE SEQUENCE [LARGE SCALE GENOMIC DNA]</scope>
    <source>
        <strain evidence="3 4">RCFS May 2013</strain>
    </source>
</reference>
<proteinExistence type="predicted"/>
<dbReference type="EMBL" id="LUKY01000033">
    <property type="protein sequence ID" value="OIZ94344.1"/>
    <property type="molecule type" value="Genomic_DNA"/>
</dbReference>
<name>A0A1J8NGQ1_9COXI</name>
<feature type="signal peptide" evidence="1">
    <location>
        <begin position="1"/>
        <end position="21"/>
    </location>
</feature>
<gene>
    <name evidence="3" type="ORF">A1D18_05755</name>
</gene>
<protein>
    <recommendedName>
        <fullName evidence="2">Putative auto-transporter adhesin head GIN domain-containing protein</fullName>
    </recommendedName>
</protein>
<evidence type="ECO:0000259" key="2">
    <source>
        <dbReference type="Pfam" id="PF10988"/>
    </source>
</evidence>
<dbReference type="STRING" id="1225476.A1D18_05755"/>
<evidence type="ECO:0000313" key="4">
    <source>
        <dbReference type="Proteomes" id="UP000183924"/>
    </source>
</evidence>
<evidence type="ECO:0000256" key="1">
    <source>
        <dbReference type="SAM" id="SignalP"/>
    </source>
</evidence>
<dbReference type="InterPro" id="IPR021255">
    <property type="entry name" value="DUF2807"/>
</dbReference>
<organism evidence="3 4">
    <name type="scientific">Candidatus Rickettsiella isopodorum</name>
    <dbReference type="NCBI Taxonomy" id="1225476"/>
    <lineage>
        <taxon>Bacteria</taxon>
        <taxon>Pseudomonadati</taxon>
        <taxon>Pseudomonadota</taxon>
        <taxon>Gammaproteobacteria</taxon>
        <taxon>Legionellales</taxon>
        <taxon>Coxiellaceae</taxon>
        <taxon>Rickettsiella</taxon>
    </lineage>
</organism>
<comment type="caution">
    <text evidence="3">The sequence shown here is derived from an EMBL/GenBank/DDBJ whole genome shotgun (WGS) entry which is preliminary data.</text>
</comment>
<accession>A0A1J8NGQ1</accession>
<feature type="chain" id="PRO_5009649137" description="Putative auto-transporter adhesin head GIN domain-containing protein" evidence="1">
    <location>
        <begin position="22"/>
        <end position="299"/>
    </location>
</feature>
<dbReference type="Proteomes" id="UP000183924">
    <property type="component" value="Unassembled WGS sequence"/>
</dbReference>
<dbReference type="Gene3D" id="2.160.20.120">
    <property type="match status" value="2"/>
</dbReference>
<dbReference type="RefSeq" id="WP_071662835.1">
    <property type="nucleotide sequence ID" value="NZ_LUKY01000033.1"/>
</dbReference>
<dbReference type="AlphaFoldDB" id="A0A1J8NGQ1"/>
<evidence type="ECO:0000313" key="3">
    <source>
        <dbReference type="EMBL" id="OIZ94344.1"/>
    </source>
</evidence>
<keyword evidence="4" id="KW-1185">Reference proteome</keyword>
<dbReference type="OrthoDB" id="5659870at2"/>
<sequence>MKTIIYCLFISLLLFSLISHAQLPLHRESVITKNIAINDFDSLDIQGPVNVYIDATQNHTSLQIVGDPKRVYAVTCTEKNHILSLGTKPIYYSAPNERLTIRLNTLPRQIKQIQFNSNASLFGKGLSGSLSLHAQGAGQINLYTNKLNLKSLYSSGNKNVIFHNILSSNLKIETHNSNNVVIQGIVSLNKVNCTGNGNLLVYWVNSPYLIINASGKGKISLAGTAKTLDIKISQDIELLAQQLHAQEGFIKTEQRAQAIVNIRNTLRAFTKGHSVVYYLSPINFISSYSEGKGLVLNKN</sequence>
<dbReference type="Pfam" id="PF10988">
    <property type="entry name" value="DUF2807"/>
    <property type="match status" value="1"/>
</dbReference>
<keyword evidence="1" id="KW-0732">Signal</keyword>